<feature type="non-terminal residue" evidence="1">
    <location>
        <position position="1"/>
    </location>
</feature>
<protein>
    <submittedName>
        <fullName evidence="1">Uncharacterized protein</fullName>
    </submittedName>
</protein>
<reference evidence="1" key="2">
    <citation type="submission" date="2023-05" db="EMBL/GenBank/DDBJ databases">
        <authorList>
            <person name="Fouks B."/>
        </authorList>
    </citation>
    <scope>NUCLEOTIDE SEQUENCE</scope>
    <source>
        <strain evidence="1">Stay&amp;Tobe</strain>
        <tissue evidence="1">Testes</tissue>
    </source>
</reference>
<accession>A0AAD7ZJR0</accession>
<reference evidence="1" key="1">
    <citation type="journal article" date="2023" name="IScience">
        <title>Live-bearing cockroach genome reveals convergent evolutionary mechanisms linked to viviparity in insects and beyond.</title>
        <authorList>
            <person name="Fouks B."/>
            <person name="Harrison M.C."/>
            <person name="Mikhailova A.A."/>
            <person name="Marchal E."/>
            <person name="English S."/>
            <person name="Carruthers M."/>
            <person name="Jennings E.C."/>
            <person name="Chiamaka E.L."/>
            <person name="Frigard R.A."/>
            <person name="Pippel M."/>
            <person name="Attardo G.M."/>
            <person name="Benoit J.B."/>
            <person name="Bornberg-Bauer E."/>
            <person name="Tobe S.S."/>
        </authorList>
    </citation>
    <scope>NUCLEOTIDE SEQUENCE</scope>
    <source>
        <strain evidence="1">Stay&amp;Tobe</strain>
    </source>
</reference>
<evidence type="ECO:0000313" key="1">
    <source>
        <dbReference type="EMBL" id="KAJ9581656.1"/>
    </source>
</evidence>
<name>A0AAD7ZJR0_DIPPU</name>
<comment type="caution">
    <text evidence="1">The sequence shown here is derived from an EMBL/GenBank/DDBJ whole genome shotgun (WGS) entry which is preliminary data.</text>
</comment>
<organism evidence="1 2">
    <name type="scientific">Diploptera punctata</name>
    <name type="common">Pacific beetle cockroach</name>
    <dbReference type="NCBI Taxonomy" id="6984"/>
    <lineage>
        <taxon>Eukaryota</taxon>
        <taxon>Metazoa</taxon>
        <taxon>Ecdysozoa</taxon>
        <taxon>Arthropoda</taxon>
        <taxon>Hexapoda</taxon>
        <taxon>Insecta</taxon>
        <taxon>Pterygota</taxon>
        <taxon>Neoptera</taxon>
        <taxon>Polyneoptera</taxon>
        <taxon>Dictyoptera</taxon>
        <taxon>Blattodea</taxon>
        <taxon>Blaberoidea</taxon>
        <taxon>Blaberidae</taxon>
        <taxon>Diplopterinae</taxon>
        <taxon>Diploptera</taxon>
    </lineage>
</organism>
<keyword evidence="2" id="KW-1185">Reference proteome</keyword>
<dbReference type="AlphaFoldDB" id="A0AAD7ZJR0"/>
<proteinExistence type="predicted"/>
<evidence type="ECO:0000313" key="2">
    <source>
        <dbReference type="Proteomes" id="UP001233999"/>
    </source>
</evidence>
<gene>
    <name evidence="1" type="ORF">L9F63_023173</name>
</gene>
<dbReference type="EMBL" id="JASPKZ010007873">
    <property type="protein sequence ID" value="KAJ9581656.1"/>
    <property type="molecule type" value="Genomic_DNA"/>
</dbReference>
<dbReference type="Proteomes" id="UP001233999">
    <property type="component" value="Unassembled WGS sequence"/>
</dbReference>
<dbReference type="Gene3D" id="1.20.58.1480">
    <property type="match status" value="1"/>
</dbReference>
<sequence length="125" mass="14439">NLAATVKILPEITLVDSLYEMRLLSLDHHRSEPSDLQRPLTYISQNRLQRKQLLSRRDAMMTPFPQWVHSLYNANSLAYHIKSQLGYLTLGTSSIKTSIPTDPVELSFWVAQNMPFSRRSETFFA</sequence>